<evidence type="ECO:0000256" key="6">
    <source>
        <dbReference type="ARBA" id="ARBA00022884"/>
    </source>
</evidence>
<feature type="binding site" evidence="7 8">
    <location>
        <position position="55"/>
    </location>
    <ligand>
        <name>S-adenosyl-L-methionine</name>
        <dbReference type="ChEBI" id="CHEBI:59789"/>
    </ligand>
</feature>
<dbReference type="SMART" id="SM00650">
    <property type="entry name" value="rADc"/>
    <property type="match status" value="1"/>
</dbReference>
<dbReference type="InterPro" id="IPR020596">
    <property type="entry name" value="rRNA_Ade_Mease_Trfase_CS"/>
</dbReference>
<dbReference type="Pfam" id="PF00398">
    <property type="entry name" value="RrnaAD"/>
    <property type="match status" value="1"/>
</dbReference>
<evidence type="ECO:0000313" key="11">
    <source>
        <dbReference type="Proteomes" id="UP000291613"/>
    </source>
</evidence>
<evidence type="ECO:0000256" key="2">
    <source>
        <dbReference type="ARBA" id="ARBA00022552"/>
    </source>
</evidence>
<feature type="binding site" evidence="7 8">
    <location>
        <position position="103"/>
    </location>
    <ligand>
        <name>S-adenosyl-L-methionine</name>
        <dbReference type="ChEBI" id="CHEBI:59789"/>
    </ligand>
</feature>
<dbReference type="GO" id="GO:0003723">
    <property type="term" value="F:RNA binding"/>
    <property type="evidence" value="ECO:0007669"/>
    <property type="project" value="UniProtKB-UniRule"/>
</dbReference>
<feature type="domain" description="Ribosomal RNA adenine methylase transferase N-terminal" evidence="9">
    <location>
        <begin position="35"/>
        <end position="211"/>
    </location>
</feature>
<feature type="binding site" evidence="7 8">
    <location>
        <position position="30"/>
    </location>
    <ligand>
        <name>S-adenosyl-L-methionine</name>
        <dbReference type="ChEBI" id="CHEBI:59789"/>
    </ligand>
</feature>
<dbReference type="EMBL" id="SIUB01000002">
    <property type="protein sequence ID" value="TBN54234.1"/>
    <property type="molecule type" value="Genomic_DNA"/>
</dbReference>
<dbReference type="InterPro" id="IPR020598">
    <property type="entry name" value="rRNA_Ade_methylase_Trfase_N"/>
</dbReference>
<feature type="binding site" evidence="7 8">
    <location>
        <position position="28"/>
    </location>
    <ligand>
        <name>S-adenosyl-L-methionine</name>
        <dbReference type="ChEBI" id="CHEBI:59789"/>
    </ligand>
</feature>
<comment type="subcellular location">
    <subcellularLocation>
        <location evidence="7">Cytoplasm</location>
    </subcellularLocation>
</comment>
<dbReference type="NCBIfam" id="TIGR00755">
    <property type="entry name" value="ksgA"/>
    <property type="match status" value="1"/>
</dbReference>
<dbReference type="InterPro" id="IPR023165">
    <property type="entry name" value="rRNA_Ade_diMease-like_C"/>
</dbReference>
<evidence type="ECO:0000313" key="10">
    <source>
        <dbReference type="EMBL" id="TBN54234.1"/>
    </source>
</evidence>
<accession>A0A4Q9GNB0</accession>
<feature type="binding site" evidence="7 8">
    <location>
        <position position="123"/>
    </location>
    <ligand>
        <name>S-adenosyl-L-methionine</name>
        <dbReference type="ChEBI" id="CHEBI:59789"/>
    </ligand>
</feature>
<comment type="similarity">
    <text evidence="7">Belongs to the class I-like SAM-binding methyltransferase superfamily. rRNA adenine N(6)-methyltransferase family. RsmA subfamily.</text>
</comment>
<dbReference type="CDD" id="cd02440">
    <property type="entry name" value="AdoMet_MTases"/>
    <property type="match status" value="1"/>
</dbReference>
<name>A0A4Q9GNB0_9HYPH</name>
<dbReference type="InterPro" id="IPR011530">
    <property type="entry name" value="rRNA_adenine_dimethylase"/>
</dbReference>
<protein>
    <recommendedName>
        <fullName evidence="7">Ribosomal RNA small subunit methyltransferase A</fullName>
        <ecNumber evidence="7">2.1.1.182</ecNumber>
    </recommendedName>
    <alternativeName>
        <fullName evidence="7">16S rRNA (adenine(1518)-N(6)/adenine(1519)-N(6))-dimethyltransferase</fullName>
    </alternativeName>
    <alternativeName>
        <fullName evidence="7">16S rRNA dimethyladenosine transferase</fullName>
    </alternativeName>
    <alternativeName>
        <fullName evidence="7">16S rRNA dimethylase</fullName>
    </alternativeName>
    <alternativeName>
        <fullName evidence="7">S-adenosylmethionine-6-N', N'-adenosyl(rRNA) dimethyltransferase</fullName>
    </alternativeName>
</protein>
<keyword evidence="6 7" id="KW-0694">RNA-binding</keyword>
<dbReference type="FunFam" id="1.10.8.100:FF:000001">
    <property type="entry name" value="Ribosomal RNA small subunit methyltransferase A"/>
    <property type="match status" value="1"/>
</dbReference>
<feature type="binding site" evidence="7 8">
    <location>
        <position position="77"/>
    </location>
    <ligand>
        <name>S-adenosyl-L-methionine</name>
        <dbReference type="ChEBI" id="CHEBI:59789"/>
    </ligand>
</feature>
<evidence type="ECO:0000256" key="7">
    <source>
        <dbReference type="HAMAP-Rule" id="MF_00607"/>
    </source>
</evidence>
<dbReference type="Proteomes" id="UP000291613">
    <property type="component" value="Unassembled WGS sequence"/>
</dbReference>
<dbReference type="HAMAP" id="MF_00607">
    <property type="entry name" value="16SrRNA_methyltr_A"/>
    <property type="match status" value="1"/>
</dbReference>
<evidence type="ECO:0000256" key="4">
    <source>
        <dbReference type="ARBA" id="ARBA00022679"/>
    </source>
</evidence>
<reference evidence="10 11" key="1">
    <citation type="submission" date="2019-02" db="EMBL/GenBank/DDBJ databases">
        <title>Hansschlegelia quercus sp. nov., a novel methylotrophic bacterium from buds of oak (Quercus robur L.).</title>
        <authorList>
            <person name="Agafonova N.V."/>
            <person name="Kaparullina E.N."/>
            <person name="Grouzdev D.S."/>
            <person name="Doronina N.V."/>
        </authorList>
    </citation>
    <scope>NUCLEOTIDE SEQUENCE [LARGE SCALE GENOMIC DNA]</scope>
    <source>
        <strain evidence="10 11">Dub</strain>
    </source>
</reference>
<dbReference type="PANTHER" id="PTHR11727">
    <property type="entry name" value="DIMETHYLADENOSINE TRANSFERASE"/>
    <property type="match status" value="1"/>
</dbReference>
<keyword evidence="1 7" id="KW-0963">Cytoplasm</keyword>
<keyword evidence="3 7" id="KW-0489">Methyltransferase</keyword>
<organism evidence="10 11">
    <name type="scientific">Hansschlegelia quercus</name>
    <dbReference type="NCBI Taxonomy" id="2528245"/>
    <lineage>
        <taxon>Bacteria</taxon>
        <taxon>Pseudomonadati</taxon>
        <taxon>Pseudomonadota</taxon>
        <taxon>Alphaproteobacteria</taxon>
        <taxon>Hyphomicrobiales</taxon>
        <taxon>Methylopilaceae</taxon>
        <taxon>Hansschlegelia</taxon>
    </lineage>
</organism>
<dbReference type="InterPro" id="IPR001737">
    <property type="entry name" value="KsgA/Erm"/>
</dbReference>
<keyword evidence="4 7" id="KW-0808">Transferase</keyword>
<dbReference type="AlphaFoldDB" id="A0A4Q9GNB0"/>
<dbReference type="Gene3D" id="1.10.8.100">
    <property type="entry name" value="Ribosomal RNA adenine dimethylase-like, domain 2"/>
    <property type="match status" value="1"/>
</dbReference>
<evidence type="ECO:0000256" key="1">
    <source>
        <dbReference type="ARBA" id="ARBA00022490"/>
    </source>
</evidence>
<dbReference type="InterPro" id="IPR029063">
    <property type="entry name" value="SAM-dependent_MTases_sf"/>
</dbReference>
<dbReference type="GO" id="GO:0052908">
    <property type="term" value="F:16S rRNA (adenine(1518)-N(6)/adenine(1519)-N(6))-dimethyltransferase activity"/>
    <property type="evidence" value="ECO:0007669"/>
    <property type="project" value="UniProtKB-EC"/>
</dbReference>
<dbReference type="PANTHER" id="PTHR11727:SF7">
    <property type="entry name" value="DIMETHYLADENOSINE TRANSFERASE-RELATED"/>
    <property type="match status" value="1"/>
</dbReference>
<dbReference type="EC" id="2.1.1.182" evidence="7"/>
<keyword evidence="2 7" id="KW-0698">rRNA processing</keyword>
<dbReference type="SUPFAM" id="SSF53335">
    <property type="entry name" value="S-adenosyl-L-methionine-dependent methyltransferases"/>
    <property type="match status" value="1"/>
</dbReference>
<sequence length="279" mass="30041">MSAIDDLPPLREVIKRHELAAKKSLGQNFLLDLNLTSRIARASGRIKGATVIEVGPGPGGLTRALLAEGAAKVVAIEKDSRALAALAEIAARYPGKLEIIEGDALEVDMAPLAGEGPARVVANLPYNIATPLLLGWVTSDRWPPWWDGLTLMFQREVAERIVAQPGDASYGRLAVMCGWRCEGRIAFDVSPQAFVPPPKVTSSVVRLTPRANPLACSVKALETVTQAAFGQRRKMLRQSLKTLGDVAALLEQAGIEPTRRAEEIPVDRFVALANAWASR</sequence>
<keyword evidence="11" id="KW-1185">Reference proteome</keyword>
<keyword evidence="5 7" id="KW-0949">S-adenosyl-L-methionine</keyword>
<evidence type="ECO:0000259" key="9">
    <source>
        <dbReference type="SMART" id="SM00650"/>
    </source>
</evidence>
<comment type="catalytic activity">
    <reaction evidence="7">
        <text>adenosine(1518)/adenosine(1519) in 16S rRNA + 4 S-adenosyl-L-methionine = N(6)-dimethyladenosine(1518)/N(6)-dimethyladenosine(1519) in 16S rRNA + 4 S-adenosyl-L-homocysteine + 4 H(+)</text>
        <dbReference type="Rhea" id="RHEA:19609"/>
        <dbReference type="Rhea" id="RHEA-COMP:10232"/>
        <dbReference type="Rhea" id="RHEA-COMP:10233"/>
        <dbReference type="ChEBI" id="CHEBI:15378"/>
        <dbReference type="ChEBI" id="CHEBI:57856"/>
        <dbReference type="ChEBI" id="CHEBI:59789"/>
        <dbReference type="ChEBI" id="CHEBI:74411"/>
        <dbReference type="ChEBI" id="CHEBI:74493"/>
        <dbReference type="EC" id="2.1.1.182"/>
    </reaction>
</comment>
<dbReference type="PROSITE" id="PS01131">
    <property type="entry name" value="RRNA_A_DIMETH"/>
    <property type="match status" value="1"/>
</dbReference>
<dbReference type="OrthoDB" id="9814755at2"/>
<dbReference type="Gene3D" id="3.40.50.150">
    <property type="entry name" value="Vaccinia Virus protein VP39"/>
    <property type="match status" value="1"/>
</dbReference>
<evidence type="ECO:0000256" key="8">
    <source>
        <dbReference type="PROSITE-ProRule" id="PRU01026"/>
    </source>
</evidence>
<comment type="caution">
    <text evidence="10">The sequence shown here is derived from an EMBL/GenBank/DDBJ whole genome shotgun (WGS) entry which is preliminary data.</text>
</comment>
<evidence type="ECO:0000256" key="3">
    <source>
        <dbReference type="ARBA" id="ARBA00022603"/>
    </source>
</evidence>
<gene>
    <name evidence="7 10" type="primary">rsmA</name>
    <name evidence="7" type="synonym">ksgA</name>
    <name evidence="10" type="ORF">EYR15_05150</name>
</gene>
<dbReference type="GO" id="GO:0005829">
    <property type="term" value="C:cytosol"/>
    <property type="evidence" value="ECO:0007669"/>
    <property type="project" value="TreeGrafter"/>
</dbReference>
<dbReference type="RefSeq" id="WP_131001828.1">
    <property type="nucleotide sequence ID" value="NZ_JBHSZR010000005.1"/>
</dbReference>
<dbReference type="PROSITE" id="PS51689">
    <property type="entry name" value="SAM_RNA_A_N6_MT"/>
    <property type="match status" value="1"/>
</dbReference>
<proteinExistence type="inferred from homology"/>
<comment type="function">
    <text evidence="7">Specifically dimethylates two adjacent adenosines (A1518 and A1519) in the loop of a conserved hairpin near the 3'-end of 16S rRNA in the 30S particle. May play a critical role in biogenesis of 30S subunits.</text>
</comment>
<evidence type="ECO:0000256" key="5">
    <source>
        <dbReference type="ARBA" id="ARBA00022691"/>
    </source>
</evidence>